<dbReference type="Pfam" id="PF04539">
    <property type="entry name" value="Sigma70_r3"/>
    <property type="match status" value="1"/>
</dbReference>
<dbReference type="SUPFAM" id="SSF88946">
    <property type="entry name" value="Sigma2 domain of RNA polymerase sigma factors"/>
    <property type="match status" value="1"/>
</dbReference>
<reference evidence="8 9" key="1">
    <citation type="submission" date="2024-10" db="EMBL/GenBank/DDBJ databases">
        <title>The Natural Products Discovery Center: Release of the First 8490 Sequenced Strains for Exploring Actinobacteria Biosynthetic Diversity.</title>
        <authorList>
            <person name="Kalkreuter E."/>
            <person name="Kautsar S.A."/>
            <person name="Yang D."/>
            <person name="Bader C.D."/>
            <person name="Teijaro C.N."/>
            <person name="Fluegel L."/>
            <person name="Davis C.M."/>
            <person name="Simpson J.R."/>
            <person name="Lauterbach L."/>
            <person name="Steele A.D."/>
            <person name="Gui C."/>
            <person name="Meng S."/>
            <person name="Li G."/>
            <person name="Viehrig K."/>
            <person name="Ye F."/>
            <person name="Su P."/>
            <person name="Kiefer A.F."/>
            <person name="Nichols A."/>
            <person name="Cepeda A.J."/>
            <person name="Yan W."/>
            <person name="Fan B."/>
            <person name="Jiang Y."/>
            <person name="Adhikari A."/>
            <person name="Zheng C.-J."/>
            <person name="Schuster L."/>
            <person name="Cowan T.M."/>
            <person name="Smanski M.J."/>
            <person name="Chevrette M.G."/>
            <person name="De Carvalho L.P.S."/>
            <person name="Shen B."/>
        </authorList>
    </citation>
    <scope>NUCLEOTIDE SEQUENCE [LARGE SCALE GENOMIC DNA]</scope>
    <source>
        <strain evidence="8 9">NPDC017990</strain>
    </source>
</reference>
<dbReference type="InterPro" id="IPR014322">
    <property type="entry name" value="RNA_pol_sigma-B/F/G"/>
</dbReference>
<dbReference type="Pfam" id="PF04542">
    <property type="entry name" value="Sigma70_r2"/>
    <property type="match status" value="1"/>
</dbReference>
<evidence type="ECO:0000259" key="5">
    <source>
        <dbReference type="Pfam" id="PF04539"/>
    </source>
</evidence>
<dbReference type="InterPro" id="IPR013325">
    <property type="entry name" value="RNA_pol_sigma_r2"/>
</dbReference>
<dbReference type="InterPro" id="IPR000943">
    <property type="entry name" value="RNA_pol_sigma70"/>
</dbReference>
<dbReference type="NCBIfam" id="TIGR02980">
    <property type="entry name" value="SigBFG"/>
    <property type="match status" value="1"/>
</dbReference>
<keyword evidence="9" id="KW-1185">Reference proteome</keyword>
<keyword evidence="1" id="KW-0805">Transcription regulation</keyword>
<dbReference type="PANTHER" id="PTHR30385">
    <property type="entry name" value="SIGMA FACTOR F FLAGELLAR"/>
    <property type="match status" value="1"/>
</dbReference>
<accession>A0ABW7QHZ2</accession>
<dbReference type="InterPro" id="IPR014284">
    <property type="entry name" value="RNA_pol_sigma-70_dom"/>
</dbReference>
<dbReference type="InterPro" id="IPR007630">
    <property type="entry name" value="RNA_pol_sigma70_r4"/>
</dbReference>
<evidence type="ECO:0000313" key="8">
    <source>
        <dbReference type="EMBL" id="MFH8544588.1"/>
    </source>
</evidence>
<dbReference type="CDD" id="cd06171">
    <property type="entry name" value="Sigma70_r4"/>
    <property type="match status" value="1"/>
</dbReference>
<dbReference type="Proteomes" id="UP001610818">
    <property type="component" value="Unassembled WGS sequence"/>
</dbReference>
<dbReference type="PANTHER" id="PTHR30385:SF4">
    <property type="entry name" value="RNA POLYMERASE SIGMA-E FACTOR"/>
    <property type="match status" value="1"/>
</dbReference>
<evidence type="ECO:0000313" key="9">
    <source>
        <dbReference type="Proteomes" id="UP001610818"/>
    </source>
</evidence>
<comment type="caution">
    <text evidence="8">The sequence shown here is derived from an EMBL/GenBank/DDBJ whole genome shotgun (WGS) entry which is preliminary data.</text>
</comment>
<evidence type="ECO:0000259" key="6">
    <source>
        <dbReference type="Pfam" id="PF04542"/>
    </source>
</evidence>
<dbReference type="InterPro" id="IPR007624">
    <property type="entry name" value="RNA_pol_sigma70_r3"/>
</dbReference>
<evidence type="ECO:0000256" key="2">
    <source>
        <dbReference type="ARBA" id="ARBA00023082"/>
    </source>
</evidence>
<sequence>MTTAWTTDRPSHADTPDTTADFERLHMLPEGPERQRLAAELVEAWLPMARRLAGKFRDRGEPLEDLEQVAALGLVKAVDRYDPARGPFAPYAVPTIVGEVKRYFRDHAWSVHVPRRIQELRNKVRAAIRELSLADGNRLPTLAQIAEHTRMSEEDVLAGMEAIDSFRAVSLDAQLGVSSFEGDSPALGELLGHSEPRYDTVVAREAVRPFLARLPERERRILYLRFFRDMTQARIGEELGISQMHVSRLLTRACERVRKQIERDATDQRQPALAA</sequence>
<dbReference type="SUPFAM" id="SSF88659">
    <property type="entry name" value="Sigma3 and sigma4 domains of RNA polymerase sigma factors"/>
    <property type="match status" value="2"/>
</dbReference>
<dbReference type="Pfam" id="PF04545">
    <property type="entry name" value="Sigma70_r4"/>
    <property type="match status" value="1"/>
</dbReference>
<keyword evidence="4" id="KW-0804">Transcription</keyword>
<proteinExistence type="predicted"/>
<keyword evidence="2" id="KW-0731">Sigma factor</keyword>
<protein>
    <submittedName>
        <fullName evidence="8">SigB/SigF/SigG family RNA polymerase sigma factor</fullName>
    </submittedName>
</protein>
<dbReference type="NCBIfam" id="TIGR02937">
    <property type="entry name" value="sigma70-ECF"/>
    <property type="match status" value="1"/>
</dbReference>
<evidence type="ECO:0000256" key="4">
    <source>
        <dbReference type="ARBA" id="ARBA00023163"/>
    </source>
</evidence>
<dbReference type="Gene3D" id="1.20.120.1810">
    <property type="match status" value="1"/>
</dbReference>
<keyword evidence="3" id="KW-0238">DNA-binding</keyword>
<dbReference type="PRINTS" id="PR00046">
    <property type="entry name" value="SIGMA70FCT"/>
</dbReference>
<organism evidence="8 9">
    <name type="scientific">Streptomyces longisporoflavus</name>
    <dbReference type="NCBI Taxonomy" id="28044"/>
    <lineage>
        <taxon>Bacteria</taxon>
        <taxon>Bacillati</taxon>
        <taxon>Actinomycetota</taxon>
        <taxon>Actinomycetes</taxon>
        <taxon>Kitasatosporales</taxon>
        <taxon>Streptomycetaceae</taxon>
        <taxon>Streptomyces</taxon>
    </lineage>
</organism>
<feature type="domain" description="RNA polymerase sigma-70 region 2" evidence="6">
    <location>
        <begin position="41"/>
        <end position="109"/>
    </location>
</feature>
<dbReference type="Gene3D" id="1.10.10.10">
    <property type="entry name" value="Winged helix-like DNA-binding domain superfamily/Winged helix DNA-binding domain"/>
    <property type="match status" value="2"/>
</dbReference>
<dbReference type="InterPro" id="IPR013324">
    <property type="entry name" value="RNA_pol_sigma_r3/r4-like"/>
</dbReference>
<feature type="domain" description="RNA polymerase sigma-70 region 3" evidence="5">
    <location>
        <begin position="119"/>
        <end position="174"/>
    </location>
</feature>
<dbReference type="InterPro" id="IPR007627">
    <property type="entry name" value="RNA_pol_sigma70_r2"/>
</dbReference>
<evidence type="ECO:0000256" key="1">
    <source>
        <dbReference type="ARBA" id="ARBA00023015"/>
    </source>
</evidence>
<dbReference type="EMBL" id="JBIRGQ010000001">
    <property type="protein sequence ID" value="MFH8544588.1"/>
    <property type="molecule type" value="Genomic_DNA"/>
</dbReference>
<dbReference type="RefSeq" id="WP_397708493.1">
    <property type="nucleotide sequence ID" value="NZ_JBIRGN010000001.1"/>
</dbReference>
<feature type="domain" description="RNA polymerase sigma-70 region 4" evidence="7">
    <location>
        <begin position="211"/>
        <end position="259"/>
    </location>
</feature>
<dbReference type="InterPro" id="IPR036388">
    <property type="entry name" value="WH-like_DNA-bd_sf"/>
</dbReference>
<evidence type="ECO:0000259" key="7">
    <source>
        <dbReference type="Pfam" id="PF04545"/>
    </source>
</evidence>
<gene>
    <name evidence="8" type="ORF">ACH4F9_06190</name>
</gene>
<name>A0ABW7QHZ2_9ACTN</name>
<evidence type="ECO:0000256" key="3">
    <source>
        <dbReference type="ARBA" id="ARBA00023125"/>
    </source>
</evidence>